<feature type="signal peptide" evidence="2">
    <location>
        <begin position="1"/>
        <end position="19"/>
    </location>
</feature>
<dbReference type="VEuPathDB" id="FungiDB:MGL_1246"/>
<dbReference type="InParanoid" id="A8PWX0"/>
<sequence length="169" mass="18284">MCGLRFGWTFIIGLIPIAGDVTDALLSHHLIVKKAQKIEDIPPELIRHMIANNAFSLSVGLIPLVGDICVATFKTNSRNANLVEKCTSMILLIHKSVLRERGQQNLQNNGGVPPQKYESKSPWKSLFGTFSARHPDSSSQTPYASGSSYTSGAPASVSHAQQAPPPPPR</sequence>
<gene>
    <name evidence="3" type="ORF">MGL_1246</name>
</gene>
<feature type="region of interest" description="Disordered" evidence="1">
    <location>
        <begin position="128"/>
        <end position="169"/>
    </location>
</feature>
<dbReference type="PANTHER" id="PTHR35519">
    <property type="entry name" value="MEMBRANE PROTEINS"/>
    <property type="match status" value="1"/>
</dbReference>
<protein>
    <submittedName>
        <fullName evidence="3">Uncharacterized protein</fullName>
    </submittedName>
</protein>
<dbReference type="AlphaFoldDB" id="A8PWX0"/>
<dbReference type="RefSeq" id="XP_001731978.1">
    <property type="nucleotide sequence ID" value="XM_001731926.1"/>
</dbReference>
<dbReference type="Proteomes" id="UP000008837">
    <property type="component" value="Unassembled WGS sequence"/>
</dbReference>
<evidence type="ECO:0000313" key="3">
    <source>
        <dbReference type="EMBL" id="EDP44764.1"/>
    </source>
</evidence>
<dbReference type="OMA" id="DITMAVW"/>
<evidence type="ECO:0000256" key="1">
    <source>
        <dbReference type="SAM" id="MobiDB-lite"/>
    </source>
</evidence>
<dbReference type="GeneID" id="5856283"/>
<evidence type="ECO:0000256" key="2">
    <source>
        <dbReference type="SAM" id="SignalP"/>
    </source>
</evidence>
<comment type="caution">
    <text evidence="3">The sequence shown here is derived from an EMBL/GenBank/DDBJ whole genome shotgun (WGS) entry which is preliminary data.</text>
</comment>
<reference evidence="3 4" key="1">
    <citation type="journal article" date="2007" name="Proc. Natl. Acad. Sci. U.S.A.">
        <title>Dandruff-associated Malassezia genomes reveal convergent and divergent virulence traits shared with plant and human fungal pathogens.</title>
        <authorList>
            <person name="Xu J."/>
            <person name="Saunders C.W."/>
            <person name="Hu P."/>
            <person name="Grant R.A."/>
            <person name="Boekhout T."/>
            <person name="Kuramae E.E."/>
            <person name="Kronstad J.W."/>
            <person name="Deangelis Y.M."/>
            <person name="Reeder N.L."/>
            <person name="Johnstone K.R."/>
            <person name="Leland M."/>
            <person name="Fieno A.M."/>
            <person name="Begley W.M."/>
            <person name="Sun Y."/>
            <person name="Lacey M.P."/>
            <person name="Chaudhary T."/>
            <person name="Keough T."/>
            <person name="Chu L."/>
            <person name="Sears R."/>
            <person name="Yuan B."/>
            <person name="Dawson T.L.Jr."/>
        </authorList>
    </citation>
    <scope>NUCLEOTIDE SEQUENCE [LARGE SCALE GENOMIC DNA]</scope>
    <source>
        <strain evidence="4">ATCC MYA-4612 / CBS 7966</strain>
    </source>
</reference>
<name>A8PWX0_MALGO</name>
<keyword evidence="4" id="KW-1185">Reference proteome</keyword>
<accession>A8PWX0</accession>
<dbReference type="PANTHER" id="PTHR35519:SF2">
    <property type="entry name" value="PH DOMAIN PROTEIN"/>
    <property type="match status" value="1"/>
</dbReference>
<dbReference type="Pfam" id="PF13430">
    <property type="entry name" value="DUF4112"/>
    <property type="match status" value="1"/>
</dbReference>
<dbReference type="EMBL" id="AAYY01000003">
    <property type="protein sequence ID" value="EDP44764.1"/>
    <property type="molecule type" value="Genomic_DNA"/>
</dbReference>
<dbReference type="KEGG" id="mgl:MGL_1246"/>
<dbReference type="InterPro" id="IPR025187">
    <property type="entry name" value="DUF4112"/>
</dbReference>
<feature type="chain" id="PRO_5002727907" evidence="2">
    <location>
        <begin position="20"/>
        <end position="169"/>
    </location>
</feature>
<proteinExistence type="predicted"/>
<feature type="compositionally biased region" description="Polar residues" evidence="1">
    <location>
        <begin position="137"/>
        <end position="161"/>
    </location>
</feature>
<evidence type="ECO:0000313" key="4">
    <source>
        <dbReference type="Proteomes" id="UP000008837"/>
    </source>
</evidence>
<keyword evidence="2" id="KW-0732">Signal</keyword>
<organism evidence="3 4">
    <name type="scientific">Malassezia globosa (strain ATCC MYA-4612 / CBS 7966)</name>
    <name type="common">Dandruff-associated fungus</name>
    <dbReference type="NCBI Taxonomy" id="425265"/>
    <lineage>
        <taxon>Eukaryota</taxon>
        <taxon>Fungi</taxon>
        <taxon>Dikarya</taxon>
        <taxon>Basidiomycota</taxon>
        <taxon>Ustilaginomycotina</taxon>
        <taxon>Malasseziomycetes</taxon>
        <taxon>Malasseziales</taxon>
        <taxon>Malasseziaceae</taxon>
        <taxon>Malassezia</taxon>
    </lineage>
</organism>
<dbReference type="OrthoDB" id="2103474at2759"/>